<comment type="caution">
    <text evidence="1">The sequence shown here is derived from an EMBL/GenBank/DDBJ whole genome shotgun (WGS) entry which is preliminary data.</text>
</comment>
<dbReference type="AlphaFoldDB" id="A0A7W9W7E3"/>
<sequence>MSLLTLEVSDEILTLTATPEGMARAQAAVLAAFGITPVNTESHLVSDTLYDSFLDIIDGVEAGTIKTKPHDSKAAMARAEVLLCQISGQ</sequence>
<keyword evidence="2" id="KW-1185">Reference proteome</keyword>
<dbReference type="RefSeq" id="WP_184198739.1">
    <property type="nucleotide sequence ID" value="NZ_JACHGW010000003.1"/>
</dbReference>
<proteinExistence type="predicted"/>
<accession>A0A7W9W7E3</accession>
<name>A0A7W9W7E3_ARMRO</name>
<dbReference type="EMBL" id="JACHGW010000003">
    <property type="protein sequence ID" value="MBB6051558.1"/>
    <property type="molecule type" value="Genomic_DNA"/>
</dbReference>
<dbReference type="Proteomes" id="UP000520814">
    <property type="component" value="Unassembled WGS sequence"/>
</dbReference>
<evidence type="ECO:0000313" key="1">
    <source>
        <dbReference type="EMBL" id="MBB6051558.1"/>
    </source>
</evidence>
<gene>
    <name evidence="1" type="ORF">HNQ39_003368</name>
</gene>
<organism evidence="1 2">
    <name type="scientific">Armatimonas rosea</name>
    <dbReference type="NCBI Taxonomy" id="685828"/>
    <lineage>
        <taxon>Bacteria</taxon>
        <taxon>Bacillati</taxon>
        <taxon>Armatimonadota</taxon>
        <taxon>Armatimonadia</taxon>
        <taxon>Armatimonadales</taxon>
        <taxon>Armatimonadaceae</taxon>
        <taxon>Armatimonas</taxon>
    </lineage>
</organism>
<reference evidence="1 2" key="1">
    <citation type="submission" date="2020-08" db="EMBL/GenBank/DDBJ databases">
        <title>Genomic Encyclopedia of Type Strains, Phase IV (KMG-IV): sequencing the most valuable type-strain genomes for metagenomic binning, comparative biology and taxonomic classification.</title>
        <authorList>
            <person name="Goeker M."/>
        </authorList>
    </citation>
    <scope>NUCLEOTIDE SEQUENCE [LARGE SCALE GENOMIC DNA]</scope>
    <source>
        <strain evidence="1 2">DSM 23562</strain>
    </source>
</reference>
<evidence type="ECO:0000313" key="2">
    <source>
        <dbReference type="Proteomes" id="UP000520814"/>
    </source>
</evidence>
<protein>
    <submittedName>
        <fullName evidence="1">Uncharacterized protein</fullName>
    </submittedName>
</protein>